<reference evidence="3" key="1">
    <citation type="submission" date="2016-06" db="EMBL/GenBank/DDBJ databases">
        <authorList>
            <person name="Petersen J."/>
            <person name="Sayavedra L."/>
        </authorList>
    </citation>
    <scope>NUCLEOTIDE SEQUENCE [LARGE SCALE GENOMIC DNA]</scope>
    <source>
        <strain evidence="3">BazSymA</strain>
    </source>
</reference>
<organism evidence="2 3">
    <name type="scientific">Bathymodiolus azoricus thioautotrophic gill symbiont</name>
    <dbReference type="NCBI Taxonomy" id="235205"/>
    <lineage>
        <taxon>Bacteria</taxon>
        <taxon>Pseudomonadati</taxon>
        <taxon>Pseudomonadota</taxon>
        <taxon>Gammaproteobacteria</taxon>
        <taxon>sulfur-oxidizing symbionts</taxon>
    </lineage>
</organism>
<evidence type="ECO:0000313" key="3">
    <source>
        <dbReference type="Proteomes" id="UP000198988"/>
    </source>
</evidence>
<dbReference type="AlphaFoldDB" id="A0A1H6JWG0"/>
<dbReference type="EMBL" id="CDSC02000086">
    <property type="protein sequence ID" value="SEH66735.1"/>
    <property type="molecule type" value="Genomic_DNA"/>
</dbReference>
<gene>
    <name evidence="2" type="ORF">BAZSYMA_ACONTIG284061_1</name>
</gene>
<keyword evidence="1" id="KW-0812">Transmembrane</keyword>
<feature type="transmembrane region" description="Helical" evidence="1">
    <location>
        <begin position="12"/>
        <end position="35"/>
    </location>
</feature>
<proteinExistence type="predicted"/>
<dbReference type="Proteomes" id="UP000198988">
    <property type="component" value="Unassembled WGS sequence"/>
</dbReference>
<evidence type="ECO:0000313" key="2">
    <source>
        <dbReference type="EMBL" id="SEH66735.1"/>
    </source>
</evidence>
<evidence type="ECO:0000256" key="1">
    <source>
        <dbReference type="SAM" id="Phobius"/>
    </source>
</evidence>
<name>A0A1H6JWG0_9GAMM</name>
<accession>A0A1H6JWG0</accession>
<sequence length="36" mass="3964">MLNLPSLTFNLTLLSLSAPWILTLVALISIFSLAIY</sequence>
<keyword evidence="1" id="KW-1133">Transmembrane helix</keyword>
<keyword evidence="1" id="KW-0472">Membrane</keyword>
<protein>
    <submittedName>
        <fullName evidence="2">Uncharacterized protein</fullName>
    </submittedName>
</protein>